<dbReference type="EMBL" id="JAESDN010000004">
    <property type="protein sequence ID" value="KAG7051439.1"/>
    <property type="molecule type" value="Genomic_DNA"/>
</dbReference>
<proteinExistence type="predicted"/>
<evidence type="ECO:0000313" key="2">
    <source>
        <dbReference type="Proteomes" id="UP000699042"/>
    </source>
</evidence>
<comment type="caution">
    <text evidence="1">The sequence shown here is derived from an EMBL/GenBank/DDBJ whole genome shotgun (WGS) entry which is preliminary data.</text>
</comment>
<name>A0A9P7UCX6_9PEZI</name>
<evidence type="ECO:0000313" key="1">
    <source>
        <dbReference type="EMBL" id="KAG7051439.1"/>
    </source>
</evidence>
<keyword evidence="2" id="KW-1185">Reference proteome</keyword>
<sequence>MLHNLRSITITTTTTMMRPSRIRVGFDESTDWCSLYWVAAFVHRLFIPTAHLGHFIRLQRRLCCTMSWHPPTGRPHPCTTRPCKWLRRFQMAANYLGRLSLAVERARSWVRPLHAGSSMRRHRCHTVRSASHRWVSCIMLLQTTLTL</sequence>
<dbReference type="AlphaFoldDB" id="A0A9P7UCX6"/>
<protein>
    <submittedName>
        <fullName evidence="1">Uncharacterized protein</fullName>
    </submittedName>
</protein>
<gene>
    <name evidence="1" type="ORF">JMJ77_002062</name>
</gene>
<accession>A0A9P7UCX6</accession>
<reference evidence="1" key="1">
    <citation type="submission" date="2021-05" db="EMBL/GenBank/DDBJ databases">
        <title>Comparative genomics of three Colletotrichum scovillei strains and genetic complementation revealed genes involved fungal growth and virulence on chili pepper.</title>
        <authorList>
            <person name="Hsieh D.-K."/>
            <person name="Chuang S.-C."/>
            <person name="Chen C.-Y."/>
            <person name="Chao Y.-T."/>
            <person name="Lu M.-Y.J."/>
            <person name="Lee M.-H."/>
            <person name="Shih M.-C."/>
        </authorList>
    </citation>
    <scope>NUCLEOTIDE SEQUENCE</scope>
    <source>
        <strain evidence="1">Coll-153</strain>
    </source>
</reference>
<dbReference type="Proteomes" id="UP000699042">
    <property type="component" value="Unassembled WGS sequence"/>
</dbReference>
<organism evidence="1 2">
    <name type="scientific">Colletotrichum scovillei</name>
    <dbReference type="NCBI Taxonomy" id="1209932"/>
    <lineage>
        <taxon>Eukaryota</taxon>
        <taxon>Fungi</taxon>
        <taxon>Dikarya</taxon>
        <taxon>Ascomycota</taxon>
        <taxon>Pezizomycotina</taxon>
        <taxon>Sordariomycetes</taxon>
        <taxon>Hypocreomycetidae</taxon>
        <taxon>Glomerellales</taxon>
        <taxon>Glomerellaceae</taxon>
        <taxon>Colletotrichum</taxon>
        <taxon>Colletotrichum acutatum species complex</taxon>
    </lineage>
</organism>